<keyword evidence="3" id="KW-1185">Reference proteome</keyword>
<reference evidence="2 3" key="1">
    <citation type="submission" date="2024-10" db="EMBL/GenBank/DDBJ databases">
        <title>The Natural Products Discovery Center: Release of the First 8490 Sequenced Strains for Exploring Actinobacteria Biosynthetic Diversity.</title>
        <authorList>
            <person name="Kalkreuter E."/>
            <person name="Kautsar S.A."/>
            <person name="Yang D."/>
            <person name="Bader C.D."/>
            <person name="Teijaro C.N."/>
            <person name="Fluegel L."/>
            <person name="Davis C.M."/>
            <person name="Simpson J.R."/>
            <person name="Lauterbach L."/>
            <person name="Steele A.D."/>
            <person name="Gui C."/>
            <person name="Meng S."/>
            <person name="Li G."/>
            <person name="Viehrig K."/>
            <person name="Ye F."/>
            <person name="Su P."/>
            <person name="Kiefer A.F."/>
            <person name="Nichols A."/>
            <person name="Cepeda A.J."/>
            <person name="Yan W."/>
            <person name="Fan B."/>
            <person name="Jiang Y."/>
            <person name="Adhikari A."/>
            <person name="Zheng C.-J."/>
            <person name="Schuster L."/>
            <person name="Cowan T.M."/>
            <person name="Smanski M.J."/>
            <person name="Chevrette M.G."/>
            <person name="De Carvalho L.P.S."/>
            <person name="Shen B."/>
        </authorList>
    </citation>
    <scope>NUCLEOTIDE SEQUENCE [LARGE SCALE GENOMIC DNA]</scope>
    <source>
        <strain evidence="2 3">NPDC089932</strain>
    </source>
</reference>
<evidence type="ECO:0000256" key="1">
    <source>
        <dbReference type="SAM" id="MobiDB-lite"/>
    </source>
</evidence>
<organism evidence="2 3">
    <name type="scientific">Streptomyces iakyrus</name>
    <dbReference type="NCBI Taxonomy" id="68219"/>
    <lineage>
        <taxon>Bacteria</taxon>
        <taxon>Bacillati</taxon>
        <taxon>Actinomycetota</taxon>
        <taxon>Actinomycetes</taxon>
        <taxon>Kitasatosporales</taxon>
        <taxon>Streptomycetaceae</taxon>
        <taxon>Streptomyces</taxon>
    </lineage>
</organism>
<proteinExistence type="predicted"/>
<dbReference type="EMBL" id="JBIVGG010000001">
    <property type="protein sequence ID" value="MFJ4077757.1"/>
    <property type="molecule type" value="Genomic_DNA"/>
</dbReference>
<feature type="region of interest" description="Disordered" evidence="1">
    <location>
        <begin position="1"/>
        <end position="33"/>
    </location>
</feature>
<accession>A0ABW8F6W9</accession>
<gene>
    <name evidence="2" type="ORF">ACIP2Z_02260</name>
</gene>
<evidence type="ECO:0000313" key="3">
    <source>
        <dbReference type="Proteomes" id="UP001617511"/>
    </source>
</evidence>
<name>A0ABW8F6W9_9ACTN</name>
<dbReference type="RefSeq" id="WP_402069555.1">
    <property type="nucleotide sequence ID" value="NZ_JBIVGG010000001.1"/>
</dbReference>
<sequence>MRAPGEVTPPGARYGHARAPPLTGPRTHARTSDFTACLLASSRSRNPDKDIR</sequence>
<dbReference type="Proteomes" id="UP001617511">
    <property type="component" value="Unassembled WGS sequence"/>
</dbReference>
<comment type="caution">
    <text evidence="2">The sequence shown here is derived from an EMBL/GenBank/DDBJ whole genome shotgun (WGS) entry which is preliminary data.</text>
</comment>
<protein>
    <submittedName>
        <fullName evidence="2">Uncharacterized protein</fullName>
    </submittedName>
</protein>
<evidence type="ECO:0000313" key="2">
    <source>
        <dbReference type="EMBL" id="MFJ4077757.1"/>
    </source>
</evidence>